<evidence type="ECO:0000313" key="2">
    <source>
        <dbReference type="Proteomes" id="UP000324222"/>
    </source>
</evidence>
<evidence type="ECO:0000313" key="1">
    <source>
        <dbReference type="EMBL" id="MPC17473.1"/>
    </source>
</evidence>
<protein>
    <submittedName>
        <fullName evidence="1">Uncharacterized protein</fullName>
    </submittedName>
</protein>
<dbReference type="Proteomes" id="UP000324222">
    <property type="component" value="Unassembled WGS sequence"/>
</dbReference>
<comment type="caution">
    <text evidence="1">The sequence shown here is derived from an EMBL/GenBank/DDBJ whole genome shotgun (WGS) entry which is preliminary data.</text>
</comment>
<gene>
    <name evidence="1" type="ORF">E2C01_010330</name>
</gene>
<proteinExistence type="predicted"/>
<dbReference type="EMBL" id="VSRR010000591">
    <property type="protein sequence ID" value="MPC17473.1"/>
    <property type="molecule type" value="Genomic_DNA"/>
</dbReference>
<keyword evidence="2" id="KW-1185">Reference proteome</keyword>
<name>A0A5B7D8C0_PORTR</name>
<sequence>MPRGAGAVQWACGRARTSTPARLRYCSLPCSYHLNTATILPFRRHINPLHIVLSQSLRP</sequence>
<accession>A0A5B7D8C0</accession>
<reference evidence="1 2" key="1">
    <citation type="submission" date="2019-05" db="EMBL/GenBank/DDBJ databases">
        <title>Another draft genome of Portunus trituberculatus and its Hox gene families provides insights of decapod evolution.</title>
        <authorList>
            <person name="Jeong J.-H."/>
            <person name="Song I."/>
            <person name="Kim S."/>
            <person name="Choi T."/>
            <person name="Kim D."/>
            <person name="Ryu S."/>
            <person name="Kim W."/>
        </authorList>
    </citation>
    <scope>NUCLEOTIDE SEQUENCE [LARGE SCALE GENOMIC DNA]</scope>
    <source>
        <tissue evidence="1">Muscle</tissue>
    </source>
</reference>
<organism evidence="1 2">
    <name type="scientific">Portunus trituberculatus</name>
    <name type="common">Swimming crab</name>
    <name type="synonym">Neptunus trituberculatus</name>
    <dbReference type="NCBI Taxonomy" id="210409"/>
    <lineage>
        <taxon>Eukaryota</taxon>
        <taxon>Metazoa</taxon>
        <taxon>Ecdysozoa</taxon>
        <taxon>Arthropoda</taxon>
        <taxon>Crustacea</taxon>
        <taxon>Multicrustacea</taxon>
        <taxon>Malacostraca</taxon>
        <taxon>Eumalacostraca</taxon>
        <taxon>Eucarida</taxon>
        <taxon>Decapoda</taxon>
        <taxon>Pleocyemata</taxon>
        <taxon>Brachyura</taxon>
        <taxon>Eubrachyura</taxon>
        <taxon>Portunoidea</taxon>
        <taxon>Portunidae</taxon>
        <taxon>Portuninae</taxon>
        <taxon>Portunus</taxon>
    </lineage>
</organism>
<dbReference type="AlphaFoldDB" id="A0A5B7D8C0"/>